<sequence>ASSGLDRWLDSTELLGTGWPPGLGLSLGGPPGAPLARMVPLRGRQARERSIRLPEQTVHLGCSSYGVAAHGAPQPIRIPASWFVSHGVPLGMTCPQQESQASPTHPPREASGAARGGRSPHGARVAAELGAPETSRGDALHRLLYGPSWPLAPTRLGGY</sequence>
<dbReference type="Proteomes" id="UP000694386">
    <property type="component" value="Unplaced"/>
</dbReference>
<organism evidence="2 3">
    <name type="scientific">Cricetulus griseus</name>
    <name type="common">Chinese hamster</name>
    <name type="synonym">Cricetulus barabensis griseus</name>
    <dbReference type="NCBI Taxonomy" id="10029"/>
    <lineage>
        <taxon>Eukaryota</taxon>
        <taxon>Metazoa</taxon>
        <taxon>Chordata</taxon>
        <taxon>Craniata</taxon>
        <taxon>Vertebrata</taxon>
        <taxon>Euteleostomi</taxon>
        <taxon>Mammalia</taxon>
        <taxon>Eutheria</taxon>
        <taxon>Euarchontoglires</taxon>
        <taxon>Glires</taxon>
        <taxon>Rodentia</taxon>
        <taxon>Myomorpha</taxon>
        <taxon>Muroidea</taxon>
        <taxon>Cricetidae</taxon>
        <taxon>Cricetinae</taxon>
        <taxon>Cricetulus</taxon>
    </lineage>
</organism>
<evidence type="ECO:0000313" key="2">
    <source>
        <dbReference type="Ensembl" id="ENSCGRP00001002779.1"/>
    </source>
</evidence>
<name>A0A8C2LGD4_CRIGR</name>
<evidence type="ECO:0000256" key="1">
    <source>
        <dbReference type="SAM" id="MobiDB-lite"/>
    </source>
</evidence>
<feature type="region of interest" description="Disordered" evidence="1">
    <location>
        <begin position="94"/>
        <end position="133"/>
    </location>
</feature>
<protein>
    <submittedName>
        <fullName evidence="2">Uncharacterized protein</fullName>
    </submittedName>
</protein>
<proteinExistence type="predicted"/>
<accession>A0A8C2LGD4</accession>
<reference evidence="2" key="2">
    <citation type="submission" date="2025-09" db="UniProtKB">
        <authorList>
            <consortium name="Ensembl"/>
        </authorList>
    </citation>
    <scope>IDENTIFICATION</scope>
</reference>
<dbReference type="AlphaFoldDB" id="A0A8C2LGD4"/>
<dbReference type="Ensembl" id="ENSCGRT00001003822.1">
    <property type="protein sequence ID" value="ENSCGRP00001002779.1"/>
    <property type="gene ID" value="ENSCGRG00001003181.1"/>
</dbReference>
<feature type="compositionally biased region" description="Polar residues" evidence="1">
    <location>
        <begin position="94"/>
        <end position="103"/>
    </location>
</feature>
<reference evidence="2" key="1">
    <citation type="submission" date="2025-08" db="UniProtKB">
        <authorList>
            <consortium name="Ensembl"/>
        </authorList>
    </citation>
    <scope>IDENTIFICATION</scope>
</reference>
<evidence type="ECO:0000313" key="3">
    <source>
        <dbReference type="Proteomes" id="UP000694386"/>
    </source>
</evidence>